<dbReference type="Gene3D" id="3.20.20.70">
    <property type="entry name" value="Aldolase class I"/>
    <property type="match status" value="1"/>
</dbReference>
<evidence type="ECO:0000256" key="1">
    <source>
        <dbReference type="ARBA" id="ARBA00022630"/>
    </source>
</evidence>
<dbReference type="InterPro" id="IPR013785">
    <property type="entry name" value="Aldolase_TIM"/>
</dbReference>
<keyword evidence="3" id="KW-0560">Oxidoreductase</keyword>
<proteinExistence type="predicted"/>
<dbReference type="CDD" id="cd04730">
    <property type="entry name" value="NPD_like"/>
    <property type="match status" value="1"/>
</dbReference>
<organism evidence="4 5">
    <name type="scientific">Tortispora caseinolytica NRRL Y-17796</name>
    <dbReference type="NCBI Taxonomy" id="767744"/>
    <lineage>
        <taxon>Eukaryota</taxon>
        <taxon>Fungi</taxon>
        <taxon>Dikarya</taxon>
        <taxon>Ascomycota</taxon>
        <taxon>Saccharomycotina</taxon>
        <taxon>Trigonopsidomycetes</taxon>
        <taxon>Trigonopsidales</taxon>
        <taxon>Trigonopsidaceae</taxon>
        <taxon>Tortispora</taxon>
    </lineage>
</organism>
<reference evidence="5" key="1">
    <citation type="submission" date="2016-02" db="EMBL/GenBank/DDBJ databases">
        <title>Comparative genomics of biotechnologically important yeasts.</title>
        <authorList>
            <consortium name="DOE Joint Genome Institute"/>
            <person name="Riley R."/>
            <person name="Haridas S."/>
            <person name="Wolfe K.H."/>
            <person name="Lopes M.R."/>
            <person name="Hittinger C.T."/>
            <person name="Goker M."/>
            <person name="Salamov A."/>
            <person name="Wisecaver J."/>
            <person name="Long T.M."/>
            <person name="Aerts A.L."/>
            <person name="Barry K."/>
            <person name="Choi C."/>
            <person name="Clum A."/>
            <person name="Coughlan A.Y."/>
            <person name="Deshpande S."/>
            <person name="Douglass A.P."/>
            <person name="Hanson S.J."/>
            <person name="Klenk H.-P."/>
            <person name="Labutti K."/>
            <person name="Lapidus A."/>
            <person name="Lindquist E."/>
            <person name="Lipzen A."/>
            <person name="Meier-Kolthoff J.P."/>
            <person name="Ohm R.A."/>
            <person name="Otillar R.P."/>
            <person name="Pangilinan J."/>
            <person name="Peng Y."/>
            <person name="Rokas A."/>
            <person name="Rosa C.A."/>
            <person name="Scheuner C."/>
            <person name="Sibirny A.A."/>
            <person name="Slot J.C."/>
            <person name="Stielow J.B."/>
            <person name="Sun H."/>
            <person name="Kurtzman C.P."/>
            <person name="Blackwell M."/>
            <person name="Jeffries T.W."/>
            <person name="Grigoriev I.V."/>
        </authorList>
    </citation>
    <scope>NUCLEOTIDE SEQUENCE [LARGE SCALE GENOMIC DNA]</scope>
    <source>
        <strain evidence="5">NRRL Y-17796</strain>
    </source>
</reference>
<dbReference type="OrthoDB" id="412383at2759"/>
<dbReference type="GO" id="GO:0018580">
    <property type="term" value="F:nitronate monooxygenase activity"/>
    <property type="evidence" value="ECO:0007669"/>
    <property type="project" value="InterPro"/>
</dbReference>
<accession>A0A1E4TGK6</accession>
<dbReference type="EMBL" id="KV453842">
    <property type="protein sequence ID" value="ODV90808.1"/>
    <property type="molecule type" value="Genomic_DNA"/>
</dbReference>
<keyword evidence="1" id="KW-0285">Flavoprotein</keyword>
<dbReference type="Proteomes" id="UP000095023">
    <property type="component" value="Unassembled WGS sequence"/>
</dbReference>
<dbReference type="PANTHER" id="PTHR32332:SF20">
    <property type="entry name" value="2-NITROPROPANE DIOXYGENASE-LIKE PROTEIN"/>
    <property type="match status" value="1"/>
</dbReference>
<sequence length="331" mass="35681">MSPAAIETWFTKTLGVKYPVMQGGMQWVGRAELAAAVSNAGGLGTLTALTQPTPEALREEIRKAKKLTDKPIAVNITLLPSMRPPNYESYAQAALDEGIKIFETAGNMAPILPIIKKNGAIVIHKCVNLKHALIAQRKGVDCISIDGFECAGHPGEDDFPGLILLSLCRQQLKIPFIASGGFADGYGLAAALTLGATAVNMGTRIMCTVESPIHHKIKETIVASDEYSTTHIFRPLRNTSRVYKNSVAKEVNRIEKEKRENLKFEDVAPLVAGTRGRTVYENGDPDAGIWTAGLTVGLIHDIPTCQVLLERIGSEAIEALTTVNGLVKSKL</sequence>
<dbReference type="SUPFAM" id="SSF51412">
    <property type="entry name" value="Inosine monophosphate dehydrogenase (IMPDH)"/>
    <property type="match status" value="1"/>
</dbReference>
<gene>
    <name evidence="4" type="ORF">CANCADRAFT_31651</name>
</gene>
<evidence type="ECO:0000256" key="3">
    <source>
        <dbReference type="ARBA" id="ARBA00023002"/>
    </source>
</evidence>
<dbReference type="InterPro" id="IPR004136">
    <property type="entry name" value="NMO"/>
</dbReference>
<keyword evidence="2" id="KW-0288">FMN</keyword>
<evidence type="ECO:0000313" key="4">
    <source>
        <dbReference type="EMBL" id="ODV90808.1"/>
    </source>
</evidence>
<dbReference type="Pfam" id="PF03060">
    <property type="entry name" value="NMO"/>
    <property type="match status" value="1"/>
</dbReference>
<name>A0A1E4TGK6_9ASCO</name>
<keyword evidence="5" id="KW-1185">Reference proteome</keyword>
<evidence type="ECO:0000313" key="5">
    <source>
        <dbReference type="Proteomes" id="UP000095023"/>
    </source>
</evidence>
<dbReference type="PANTHER" id="PTHR32332">
    <property type="entry name" value="2-NITROPROPANE DIOXYGENASE"/>
    <property type="match status" value="1"/>
</dbReference>
<protein>
    <submittedName>
        <fullName evidence="4">Uncharacterized protein</fullName>
    </submittedName>
</protein>
<dbReference type="AlphaFoldDB" id="A0A1E4TGK6"/>
<evidence type="ECO:0000256" key="2">
    <source>
        <dbReference type="ARBA" id="ARBA00022643"/>
    </source>
</evidence>